<dbReference type="Proteomes" id="UP001145742">
    <property type="component" value="Unassembled WGS sequence"/>
</dbReference>
<protein>
    <submittedName>
        <fullName evidence="1">Uncharacterized protein</fullName>
    </submittedName>
</protein>
<comment type="caution">
    <text evidence="1">The sequence shown here is derived from an EMBL/GenBank/DDBJ whole genome shotgun (WGS) entry which is preliminary data.</text>
</comment>
<accession>A0ABQ9D5Q0</accession>
<keyword evidence="2" id="KW-1185">Reference proteome</keyword>
<dbReference type="PANTHER" id="PTHR33332">
    <property type="entry name" value="REVERSE TRANSCRIPTASE DOMAIN-CONTAINING PROTEIN"/>
    <property type="match status" value="1"/>
</dbReference>
<evidence type="ECO:0000313" key="2">
    <source>
        <dbReference type="Proteomes" id="UP001145742"/>
    </source>
</evidence>
<gene>
    <name evidence="1" type="ORF">WISP_78940</name>
</gene>
<evidence type="ECO:0000313" key="1">
    <source>
        <dbReference type="EMBL" id="KAJ7415282.1"/>
    </source>
</evidence>
<sequence>MNYSKVKCKVLPLGDINHTYRLDEDVIETNPSEKVLGVMVDQKLNISLQCSLSAQKAKQILRGIKRSLASRLKQVILSLLSALVRSHLEFSVQLWGPQHNKDMELLNQVQRRATKLISGLEHLLDEDRKLGLFSLEKRRLREDLIASFQSLKEAHRKAGAGLIIRTVVIEQGVMGWPISPGKYKLFTEITKFESVRKELFYNCYGCQCRTFAKHDARGDSDFVKWQEYYKRWVDEDAEVMELKTINADAIKQIYEDSTRNVFYLNISPV</sequence>
<name>A0ABQ9D5Q0_9PASS</name>
<proteinExistence type="predicted"/>
<reference evidence="1" key="1">
    <citation type="submission" date="2019-10" db="EMBL/GenBank/DDBJ databases">
        <authorList>
            <person name="Soares A.E.R."/>
            <person name="Aleixo A."/>
            <person name="Schneider P."/>
            <person name="Miyaki C.Y."/>
            <person name="Schneider M.P."/>
            <person name="Mello C."/>
            <person name="Vasconcelos A.T.R."/>
        </authorList>
    </citation>
    <scope>NUCLEOTIDE SEQUENCE</scope>
    <source>
        <tissue evidence="1">Muscle</tissue>
    </source>
</reference>
<organism evidence="1 2">
    <name type="scientific">Willisornis vidua</name>
    <name type="common">Xingu scale-backed antbird</name>
    <dbReference type="NCBI Taxonomy" id="1566151"/>
    <lineage>
        <taxon>Eukaryota</taxon>
        <taxon>Metazoa</taxon>
        <taxon>Chordata</taxon>
        <taxon>Craniata</taxon>
        <taxon>Vertebrata</taxon>
        <taxon>Euteleostomi</taxon>
        <taxon>Archelosauria</taxon>
        <taxon>Archosauria</taxon>
        <taxon>Dinosauria</taxon>
        <taxon>Saurischia</taxon>
        <taxon>Theropoda</taxon>
        <taxon>Coelurosauria</taxon>
        <taxon>Aves</taxon>
        <taxon>Neognathae</taxon>
        <taxon>Neoaves</taxon>
        <taxon>Telluraves</taxon>
        <taxon>Australaves</taxon>
        <taxon>Passeriformes</taxon>
        <taxon>Thamnophilidae</taxon>
        <taxon>Willisornis</taxon>
    </lineage>
</organism>
<dbReference type="EMBL" id="WHWB01033965">
    <property type="protein sequence ID" value="KAJ7415282.1"/>
    <property type="molecule type" value="Genomic_DNA"/>
</dbReference>